<keyword evidence="3" id="KW-1185">Reference proteome</keyword>
<evidence type="ECO:0000313" key="2">
    <source>
        <dbReference type="EMBL" id="OCF36543.1"/>
    </source>
</evidence>
<reference evidence="2 3" key="1">
    <citation type="submission" date="2013-07" db="EMBL/GenBank/DDBJ databases">
        <title>The Genome Sequence of Cryptococcus heveanensis BCC8398.</title>
        <authorList>
            <consortium name="The Broad Institute Genome Sequencing Platform"/>
            <person name="Cuomo C."/>
            <person name="Litvintseva A."/>
            <person name="Chen Y."/>
            <person name="Heitman J."/>
            <person name="Sun S."/>
            <person name="Springer D."/>
            <person name="Dromer F."/>
            <person name="Young S.K."/>
            <person name="Zeng Q."/>
            <person name="Gargeya S."/>
            <person name="Fitzgerald M."/>
            <person name="Abouelleil A."/>
            <person name="Alvarado L."/>
            <person name="Berlin A.M."/>
            <person name="Chapman S.B."/>
            <person name="Dewar J."/>
            <person name="Goldberg J."/>
            <person name="Griggs A."/>
            <person name="Gujja S."/>
            <person name="Hansen M."/>
            <person name="Howarth C."/>
            <person name="Imamovic A."/>
            <person name="Larimer J."/>
            <person name="McCowan C."/>
            <person name="Murphy C."/>
            <person name="Pearson M."/>
            <person name="Priest M."/>
            <person name="Roberts A."/>
            <person name="Saif S."/>
            <person name="Shea T."/>
            <person name="Sykes S."/>
            <person name="Wortman J."/>
            <person name="Nusbaum C."/>
            <person name="Birren B."/>
        </authorList>
    </citation>
    <scope>NUCLEOTIDE SEQUENCE [LARGE SCALE GENOMIC DNA]</scope>
    <source>
        <strain evidence="2 3">BCC8398</strain>
    </source>
</reference>
<protein>
    <submittedName>
        <fullName evidence="2">Uncharacterized protein</fullName>
    </submittedName>
</protein>
<feature type="region of interest" description="Disordered" evidence="1">
    <location>
        <begin position="209"/>
        <end position="241"/>
    </location>
</feature>
<dbReference type="EMBL" id="KI669495">
    <property type="protein sequence ID" value="OCF36543.1"/>
    <property type="molecule type" value="Genomic_DNA"/>
</dbReference>
<accession>A0A1B9GZU6</accession>
<feature type="region of interest" description="Disordered" evidence="1">
    <location>
        <begin position="304"/>
        <end position="344"/>
    </location>
</feature>
<gene>
    <name evidence="2" type="ORF">I316_01793</name>
</gene>
<proteinExistence type="predicted"/>
<evidence type="ECO:0000256" key="1">
    <source>
        <dbReference type="SAM" id="MobiDB-lite"/>
    </source>
</evidence>
<evidence type="ECO:0000313" key="3">
    <source>
        <dbReference type="Proteomes" id="UP000092666"/>
    </source>
</evidence>
<feature type="compositionally biased region" description="Acidic residues" evidence="1">
    <location>
        <begin position="309"/>
        <end position="318"/>
    </location>
</feature>
<organism evidence="2 3">
    <name type="scientific">Kwoniella heveanensis BCC8398</name>
    <dbReference type="NCBI Taxonomy" id="1296120"/>
    <lineage>
        <taxon>Eukaryota</taxon>
        <taxon>Fungi</taxon>
        <taxon>Dikarya</taxon>
        <taxon>Basidiomycota</taxon>
        <taxon>Agaricomycotina</taxon>
        <taxon>Tremellomycetes</taxon>
        <taxon>Tremellales</taxon>
        <taxon>Cryptococcaceae</taxon>
        <taxon>Kwoniella</taxon>
    </lineage>
</organism>
<name>A0A1B9GZU6_9TREE</name>
<dbReference type="Proteomes" id="UP000092666">
    <property type="component" value="Unassembled WGS sequence"/>
</dbReference>
<dbReference type="AlphaFoldDB" id="A0A1B9GZU6"/>
<sequence length="344" mass="36797">MAENSTNPATANHSMADFISTCRTQSFNPDIVLCPRTRFMFKFHPGQQTSIGTVQYKVSPSHGASKHCSRVCCADKAPSKRKRSYPLPAPTLMRAEAETGLGSKAVTSRLSVYLVEHSKLALSLVKAPGSNRACRSPTDVHSVAVLSPSQYQATLDGPDRTLSSEIAFDSSFCPLSERRAGYTWKTTMDESGQITEVEGRCFWQPARNLAEHPPVDTGNSPTDLARTPGRGGDCSGSSSQMQTQWLGTERSGGEGGSSASQVVPPAIIIELDSSTPKASAFASATVGTVDNVGELSRAVSECTVREGLDSDDDEETWLDDQVSNPQTLPSSSMTHLQVPSKLHG</sequence>
<feature type="compositionally biased region" description="Polar residues" evidence="1">
    <location>
        <begin position="321"/>
        <end position="337"/>
    </location>
</feature>
<reference evidence="3" key="2">
    <citation type="submission" date="2013-12" db="EMBL/GenBank/DDBJ databases">
        <title>Evolution of pathogenesis and genome organization in the Tremellales.</title>
        <authorList>
            <person name="Cuomo C."/>
            <person name="Litvintseva A."/>
            <person name="Heitman J."/>
            <person name="Chen Y."/>
            <person name="Sun S."/>
            <person name="Springer D."/>
            <person name="Dromer F."/>
            <person name="Young S."/>
            <person name="Zeng Q."/>
            <person name="Chapman S."/>
            <person name="Gujja S."/>
            <person name="Saif S."/>
            <person name="Birren B."/>
        </authorList>
    </citation>
    <scope>NUCLEOTIDE SEQUENCE [LARGE SCALE GENOMIC DNA]</scope>
    <source>
        <strain evidence="3">BCC8398</strain>
    </source>
</reference>